<dbReference type="SUPFAM" id="SSF52425">
    <property type="entry name" value="Cryptochrome/photolyase, N-terminal domain"/>
    <property type="match status" value="1"/>
</dbReference>
<dbReference type="InterPro" id="IPR005101">
    <property type="entry name" value="Cryptochr/Photolyase_FAD-bd"/>
</dbReference>
<comment type="similarity">
    <text evidence="5">Belongs to the DNA photolyase family.</text>
</comment>
<dbReference type="InterPro" id="IPR006050">
    <property type="entry name" value="DNA_photolyase_N"/>
</dbReference>
<keyword evidence="8" id="KW-1185">Reference proteome</keyword>
<gene>
    <name evidence="7" type="ORF">GCM10022242_10770</name>
</gene>
<dbReference type="RefSeq" id="WP_344773094.1">
    <property type="nucleotide sequence ID" value="NZ_BAABAH010000003.1"/>
</dbReference>
<comment type="cofactor">
    <cofactor evidence="1">
        <name>FAD</name>
        <dbReference type="ChEBI" id="CHEBI:57692"/>
    </cofactor>
</comment>
<dbReference type="Gene3D" id="1.25.40.80">
    <property type="match status" value="1"/>
</dbReference>
<evidence type="ECO:0000256" key="1">
    <source>
        <dbReference type="ARBA" id="ARBA00001974"/>
    </source>
</evidence>
<dbReference type="InterPro" id="IPR036134">
    <property type="entry name" value="Crypto/Photolyase_FAD-like_sf"/>
</dbReference>
<feature type="domain" description="Photolyase/cryptochrome alpha/beta" evidence="6">
    <location>
        <begin position="3"/>
        <end position="133"/>
    </location>
</feature>
<evidence type="ECO:0000256" key="2">
    <source>
        <dbReference type="ARBA" id="ARBA00022630"/>
    </source>
</evidence>
<dbReference type="Proteomes" id="UP001501821">
    <property type="component" value="Unassembled WGS sequence"/>
</dbReference>
<dbReference type="InterPro" id="IPR014729">
    <property type="entry name" value="Rossmann-like_a/b/a_fold"/>
</dbReference>
<accession>A0ABP7I533</accession>
<dbReference type="PANTHER" id="PTHR11455">
    <property type="entry name" value="CRYPTOCHROME"/>
    <property type="match status" value="1"/>
</dbReference>
<evidence type="ECO:0000313" key="8">
    <source>
        <dbReference type="Proteomes" id="UP001501821"/>
    </source>
</evidence>
<keyword evidence="4 5" id="KW-0157">Chromophore</keyword>
<reference evidence="8" key="1">
    <citation type="journal article" date="2019" name="Int. J. Syst. Evol. Microbiol.">
        <title>The Global Catalogue of Microorganisms (GCM) 10K type strain sequencing project: providing services to taxonomists for standard genome sequencing and annotation.</title>
        <authorList>
            <consortium name="The Broad Institute Genomics Platform"/>
            <consortium name="The Broad Institute Genome Sequencing Center for Infectious Disease"/>
            <person name="Wu L."/>
            <person name="Ma J."/>
        </authorList>
    </citation>
    <scope>NUCLEOTIDE SEQUENCE [LARGE SCALE GENOMIC DNA]</scope>
    <source>
        <strain evidence="8">JCM 16953</strain>
    </source>
</reference>
<dbReference type="PANTHER" id="PTHR11455:SF9">
    <property type="entry name" value="CRYPTOCHROME CIRCADIAN CLOCK 5 ISOFORM X1"/>
    <property type="match status" value="1"/>
</dbReference>
<keyword evidence="3 5" id="KW-0274">FAD</keyword>
<dbReference type="Gene3D" id="1.10.579.10">
    <property type="entry name" value="DNA Cyclobutane Dipyrimidine Photolyase, subunit A, domain 3"/>
    <property type="match status" value="1"/>
</dbReference>
<dbReference type="InterPro" id="IPR018394">
    <property type="entry name" value="DNA_photolyase_1_CS_C"/>
</dbReference>
<dbReference type="PROSITE" id="PS00394">
    <property type="entry name" value="DNA_PHOTOLYASES_1_1"/>
    <property type="match status" value="1"/>
</dbReference>
<organism evidence="7 8">
    <name type="scientific">Nocardioides panacisoli</name>
    <dbReference type="NCBI Taxonomy" id="627624"/>
    <lineage>
        <taxon>Bacteria</taxon>
        <taxon>Bacillati</taxon>
        <taxon>Actinomycetota</taxon>
        <taxon>Actinomycetes</taxon>
        <taxon>Propionibacteriales</taxon>
        <taxon>Nocardioidaceae</taxon>
        <taxon>Nocardioides</taxon>
    </lineage>
</organism>
<dbReference type="Gene3D" id="3.40.50.620">
    <property type="entry name" value="HUPs"/>
    <property type="match status" value="1"/>
</dbReference>
<name>A0ABP7I533_9ACTN</name>
<sequence>MTSTAIALFTRDLRMHDNPTLLAAAEAADRVLPLFVLDEDVLGSSFLSPNRATFLVDALHDLDEALKARGSHGLVVRRGDPAVEVAALVAETGAEQVHLSADWSGHAQRRRRRLGKALADTGAELVLHDETIAVVPPGAVTPNDKDHFSVFTPYHRRWLDQPRRHVLDAPSRLPSPTVRKGRIPAAKSLCSGDRAPHLPQGGETAGRTRMHGWLRASVPGYEAHHDDLYGDRTTRLSPYLHFGCVSPTELVSKAGRSRGGDALVRQVAWRDFNLQLLAARPEVAVEDYRGHGDRWRDDEEAFTAWREGRTGYPIVDAAMRQLVSEGWMHNRGRLITASFLTKTLYVDWREGARYFAHHLLDGDVANNQLNWQWVAGTGTDTRPNRVLNPLRQAERFDPHGAYVRRYVPELAGVQGPEVHEPWKLPPEVRADLDYPEPIVDLAEGRQRFLEARQGGAR</sequence>
<dbReference type="InterPro" id="IPR002081">
    <property type="entry name" value="Cryptochrome/DNA_photolyase_1"/>
</dbReference>
<dbReference type="PRINTS" id="PR00147">
    <property type="entry name" value="DNAPHOTLYASE"/>
</dbReference>
<evidence type="ECO:0000313" key="7">
    <source>
        <dbReference type="EMBL" id="GAA3809947.1"/>
    </source>
</evidence>
<evidence type="ECO:0000256" key="4">
    <source>
        <dbReference type="ARBA" id="ARBA00022991"/>
    </source>
</evidence>
<dbReference type="Pfam" id="PF03441">
    <property type="entry name" value="FAD_binding_7"/>
    <property type="match status" value="1"/>
</dbReference>
<dbReference type="InterPro" id="IPR036155">
    <property type="entry name" value="Crypto/Photolyase_N_sf"/>
</dbReference>
<evidence type="ECO:0000256" key="5">
    <source>
        <dbReference type="RuleBase" id="RU004182"/>
    </source>
</evidence>
<dbReference type="EMBL" id="BAABAH010000003">
    <property type="protein sequence ID" value="GAA3809947.1"/>
    <property type="molecule type" value="Genomic_DNA"/>
</dbReference>
<evidence type="ECO:0000256" key="3">
    <source>
        <dbReference type="ARBA" id="ARBA00022827"/>
    </source>
</evidence>
<protein>
    <submittedName>
        <fullName evidence="7">Deoxyribodipyrimidine photo-lyase</fullName>
    </submittedName>
</protein>
<dbReference type="Pfam" id="PF00875">
    <property type="entry name" value="DNA_photolyase"/>
    <property type="match status" value="1"/>
</dbReference>
<dbReference type="PROSITE" id="PS51645">
    <property type="entry name" value="PHR_CRY_ALPHA_BETA"/>
    <property type="match status" value="1"/>
</dbReference>
<keyword evidence="2 5" id="KW-0285">Flavoprotein</keyword>
<comment type="caution">
    <text evidence="7">The sequence shown here is derived from an EMBL/GenBank/DDBJ whole genome shotgun (WGS) entry which is preliminary data.</text>
</comment>
<proteinExistence type="inferred from homology"/>
<dbReference type="PROSITE" id="PS00691">
    <property type="entry name" value="DNA_PHOTOLYASES_1_2"/>
    <property type="match status" value="1"/>
</dbReference>
<evidence type="ECO:0000259" key="6">
    <source>
        <dbReference type="PROSITE" id="PS51645"/>
    </source>
</evidence>
<dbReference type="SUPFAM" id="SSF48173">
    <property type="entry name" value="Cryptochrome/photolyase FAD-binding domain"/>
    <property type="match status" value="1"/>
</dbReference>